<gene>
    <name evidence="2" type="ORF">E2C06_26925</name>
</gene>
<dbReference type="RefSeq" id="WP_133291679.1">
    <property type="nucleotide sequence ID" value="NZ_SMSJ01000063.1"/>
</dbReference>
<comment type="caution">
    <text evidence="2">The sequence shown here is derived from an EMBL/GenBank/DDBJ whole genome shotgun (WGS) entry which is preliminary data.</text>
</comment>
<keyword evidence="3" id="KW-1185">Reference proteome</keyword>
<proteinExistence type="predicted"/>
<dbReference type="EMBL" id="SMSJ01000063">
    <property type="protein sequence ID" value="TDH59513.1"/>
    <property type="molecule type" value="Genomic_DNA"/>
</dbReference>
<name>A0A4R5QA26_9PROT</name>
<evidence type="ECO:0000256" key="1">
    <source>
        <dbReference type="SAM" id="MobiDB-lite"/>
    </source>
</evidence>
<dbReference type="AlphaFoldDB" id="A0A4R5QA26"/>
<dbReference type="Proteomes" id="UP000295096">
    <property type="component" value="Unassembled WGS sequence"/>
</dbReference>
<evidence type="ECO:0000313" key="3">
    <source>
        <dbReference type="Proteomes" id="UP000295096"/>
    </source>
</evidence>
<reference evidence="2 3" key="1">
    <citation type="journal article" date="2016" name="J. Microbiol.">
        <title>Dankookia rubra gen. nov., sp. nov., an alphaproteobacterium isolated from sediment of a shallow stream.</title>
        <authorList>
            <person name="Kim W.H."/>
            <person name="Kim D.H."/>
            <person name="Kang K."/>
            <person name="Ahn T.Y."/>
        </authorList>
    </citation>
    <scope>NUCLEOTIDE SEQUENCE [LARGE SCALE GENOMIC DNA]</scope>
    <source>
        <strain evidence="2 3">JCM30602</strain>
    </source>
</reference>
<feature type="region of interest" description="Disordered" evidence="1">
    <location>
        <begin position="46"/>
        <end position="99"/>
    </location>
</feature>
<dbReference type="OrthoDB" id="7282997at2"/>
<sequence length="99" mass="10227">MRIAPAVPARGFRPSGRRVALTVDSDLGATILRMIATNSLSAFTPSVGRPSEAQPVRGVPPAAPLQSRDAGGAPQRPLGAVPSQPSQPLPRGSLLDLRV</sequence>
<accession>A0A4R5QA26</accession>
<evidence type="ECO:0000313" key="2">
    <source>
        <dbReference type="EMBL" id="TDH59513.1"/>
    </source>
</evidence>
<protein>
    <submittedName>
        <fullName evidence="2">Uncharacterized protein</fullName>
    </submittedName>
</protein>
<organism evidence="2 3">
    <name type="scientific">Dankookia rubra</name>
    <dbReference type="NCBI Taxonomy" id="1442381"/>
    <lineage>
        <taxon>Bacteria</taxon>
        <taxon>Pseudomonadati</taxon>
        <taxon>Pseudomonadota</taxon>
        <taxon>Alphaproteobacteria</taxon>
        <taxon>Acetobacterales</taxon>
        <taxon>Roseomonadaceae</taxon>
        <taxon>Dankookia</taxon>
    </lineage>
</organism>